<feature type="compositionally biased region" description="Polar residues" evidence="1">
    <location>
        <begin position="1"/>
        <end position="17"/>
    </location>
</feature>
<evidence type="ECO:0000256" key="1">
    <source>
        <dbReference type="SAM" id="MobiDB-lite"/>
    </source>
</evidence>
<dbReference type="EMBL" id="VOIH02000008">
    <property type="protein sequence ID" value="KAF3439344.1"/>
    <property type="molecule type" value="Genomic_DNA"/>
</dbReference>
<reference evidence="2" key="1">
    <citation type="submission" date="2020-03" db="EMBL/GenBank/DDBJ databases">
        <title>A high-quality chromosome-level genome assembly of a woody plant with both climbing and erect habits, Rhamnella rubrinervis.</title>
        <authorList>
            <person name="Lu Z."/>
            <person name="Yang Y."/>
            <person name="Zhu X."/>
            <person name="Sun Y."/>
        </authorList>
    </citation>
    <scope>NUCLEOTIDE SEQUENCE</scope>
    <source>
        <strain evidence="2">BYM</strain>
        <tissue evidence="2">Leaf</tissue>
    </source>
</reference>
<sequence length="92" mass="10192">MASQNGHTDQRPSSNAPASRIGACRKKNFGSGSFVSNLKDHIHEFLHASVSEHRMCLKDTIQKMFEMSKAFIEKSTGPTRESSPPLQTTTKD</sequence>
<organism evidence="2 3">
    <name type="scientific">Rhamnella rubrinervis</name>
    <dbReference type="NCBI Taxonomy" id="2594499"/>
    <lineage>
        <taxon>Eukaryota</taxon>
        <taxon>Viridiplantae</taxon>
        <taxon>Streptophyta</taxon>
        <taxon>Embryophyta</taxon>
        <taxon>Tracheophyta</taxon>
        <taxon>Spermatophyta</taxon>
        <taxon>Magnoliopsida</taxon>
        <taxon>eudicotyledons</taxon>
        <taxon>Gunneridae</taxon>
        <taxon>Pentapetalae</taxon>
        <taxon>rosids</taxon>
        <taxon>fabids</taxon>
        <taxon>Rosales</taxon>
        <taxon>Rhamnaceae</taxon>
        <taxon>rhamnoid group</taxon>
        <taxon>Rhamneae</taxon>
        <taxon>Rhamnella</taxon>
    </lineage>
</organism>
<gene>
    <name evidence="2" type="ORF">FNV43_RR17621</name>
</gene>
<evidence type="ECO:0000313" key="3">
    <source>
        <dbReference type="Proteomes" id="UP000796880"/>
    </source>
</evidence>
<protein>
    <submittedName>
        <fullName evidence="2">Uncharacterized protein</fullName>
    </submittedName>
</protein>
<comment type="caution">
    <text evidence="2">The sequence shown here is derived from an EMBL/GenBank/DDBJ whole genome shotgun (WGS) entry which is preliminary data.</text>
</comment>
<dbReference type="AlphaFoldDB" id="A0A8K0GV10"/>
<proteinExistence type="predicted"/>
<feature type="region of interest" description="Disordered" evidence="1">
    <location>
        <begin position="72"/>
        <end position="92"/>
    </location>
</feature>
<feature type="region of interest" description="Disordered" evidence="1">
    <location>
        <begin position="1"/>
        <end position="23"/>
    </location>
</feature>
<feature type="compositionally biased region" description="Polar residues" evidence="1">
    <location>
        <begin position="76"/>
        <end position="92"/>
    </location>
</feature>
<dbReference type="PANTHER" id="PTHR33622:SF20">
    <property type="match status" value="1"/>
</dbReference>
<name>A0A8K0GV10_9ROSA</name>
<accession>A0A8K0GV10</accession>
<dbReference type="PANTHER" id="PTHR33622">
    <property type="entry name" value="OS03G0724500 PROTEIN"/>
    <property type="match status" value="1"/>
</dbReference>
<keyword evidence="3" id="KW-1185">Reference proteome</keyword>
<dbReference type="Proteomes" id="UP000796880">
    <property type="component" value="Unassembled WGS sequence"/>
</dbReference>
<dbReference type="OrthoDB" id="631057at2759"/>
<evidence type="ECO:0000313" key="2">
    <source>
        <dbReference type="EMBL" id="KAF3439344.1"/>
    </source>
</evidence>